<gene>
    <name evidence="11" type="ORF">CC86DRAFT_377429</name>
</gene>
<dbReference type="AlphaFoldDB" id="A0A6A7AG62"/>
<dbReference type="SMART" id="SM00647">
    <property type="entry name" value="IBR"/>
    <property type="match status" value="1"/>
</dbReference>
<keyword evidence="5" id="KW-0677">Repeat</keyword>
<dbReference type="OrthoDB" id="3798970at2759"/>
<evidence type="ECO:0000256" key="5">
    <source>
        <dbReference type="ARBA" id="ARBA00022737"/>
    </source>
</evidence>
<keyword evidence="7" id="KW-0833">Ubl conjugation pathway</keyword>
<dbReference type="GO" id="GO:0061630">
    <property type="term" value="F:ubiquitin protein ligase activity"/>
    <property type="evidence" value="ECO:0007669"/>
    <property type="project" value="UniProtKB-EC"/>
</dbReference>
<evidence type="ECO:0000259" key="10">
    <source>
        <dbReference type="PROSITE" id="PS51873"/>
    </source>
</evidence>
<evidence type="ECO:0000256" key="6">
    <source>
        <dbReference type="ARBA" id="ARBA00022771"/>
    </source>
</evidence>
<dbReference type="GO" id="GO:0016567">
    <property type="term" value="P:protein ubiquitination"/>
    <property type="evidence" value="ECO:0007669"/>
    <property type="project" value="InterPro"/>
</dbReference>
<dbReference type="GO" id="GO:0008270">
    <property type="term" value="F:zinc ion binding"/>
    <property type="evidence" value="ECO:0007669"/>
    <property type="project" value="UniProtKB-KW"/>
</dbReference>
<evidence type="ECO:0000256" key="9">
    <source>
        <dbReference type="SAM" id="MobiDB-lite"/>
    </source>
</evidence>
<protein>
    <recommendedName>
        <fullName evidence="2">RBR-type E3 ubiquitin transferase</fullName>
        <ecNumber evidence="2">2.3.2.31</ecNumber>
    </recommendedName>
</protein>
<evidence type="ECO:0000256" key="8">
    <source>
        <dbReference type="ARBA" id="ARBA00022833"/>
    </source>
</evidence>
<keyword evidence="3" id="KW-0808">Transferase</keyword>
<dbReference type="Gene3D" id="1.20.120.1750">
    <property type="match status" value="1"/>
</dbReference>
<feature type="domain" description="RING-type" evidence="10">
    <location>
        <begin position="108"/>
        <end position="333"/>
    </location>
</feature>
<dbReference type="SUPFAM" id="SSF57850">
    <property type="entry name" value="RING/U-box"/>
    <property type="match status" value="2"/>
</dbReference>
<name>A0A6A7AG62_9PLEO</name>
<proteinExistence type="predicted"/>
<dbReference type="InterPro" id="IPR031127">
    <property type="entry name" value="E3_UB_ligase_RBR"/>
</dbReference>
<dbReference type="PROSITE" id="PS51873">
    <property type="entry name" value="TRIAD"/>
    <property type="match status" value="1"/>
</dbReference>
<keyword evidence="6" id="KW-0863">Zinc-finger</keyword>
<comment type="catalytic activity">
    <reaction evidence="1">
        <text>[E2 ubiquitin-conjugating enzyme]-S-ubiquitinyl-L-cysteine + [acceptor protein]-L-lysine = [E2 ubiquitin-conjugating enzyme]-L-cysteine + [acceptor protein]-N(6)-ubiquitinyl-L-lysine.</text>
        <dbReference type="EC" id="2.3.2.31"/>
    </reaction>
</comment>
<keyword evidence="8" id="KW-0862">Zinc</keyword>
<evidence type="ECO:0000256" key="2">
    <source>
        <dbReference type="ARBA" id="ARBA00012251"/>
    </source>
</evidence>
<keyword evidence="12" id="KW-1185">Reference proteome</keyword>
<keyword evidence="4" id="KW-0479">Metal-binding</keyword>
<evidence type="ECO:0000313" key="12">
    <source>
        <dbReference type="Proteomes" id="UP000799424"/>
    </source>
</evidence>
<dbReference type="PANTHER" id="PTHR11685">
    <property type="entry name" value="RBR FAMILY RING FINGER AND IBR DOMAIN-CONTAINING"/>
    <property type="match status" value="1"/>
</dbReference>
<evidence type="ECO:0000256" key="3">
    <source>
        <dbReference type="ARBA" id="ARBA00022679"/>
    </source>
</evidence>
<dbReference type="EC" id="2.3.2.31" evidence="2"/>
<feature type="region of interest" description="Disordered" evidence="9">
    <location>
        <begin position="1"/>
        <end position="20"/>
    </location>
</feature>
<accession>A0A6A7AG62</accession>
<dbReference type="InterPro" id="IPR044066">
    <property type="entry name" value="TRIAD_supradom"/>
</dbReference>
<evidence type="ECO:0000313" key="11">
    <source>
        <dbReference type="EMBL" id="KAF2832226.1"/>
    </source>
</evidence>
<dbReference type="Proteomes" id="UP000799424">
    <property type="component" value="Unassembled WGS sequence"/>
</dbReference>
<organism evidence="11 12">
    <name type="scientific">Ophiobolus disseminans</name>
    <dbReference type="NCBI Taxonomy" id="1469910"/>
    <lineage>
        <taxon>Eukaryota</taxon>
        <taxon>Fungi</taxon>
        <taxon>Dikarya</taxon>
        <taxon>Ascomycota</taxon>
        <taxon>Pezizomycotina</taxon>
        <taxon>Dothideomycetes</taxon>
        <taxon>Pleosporomycetidae</taxon>
        <taxon>Pleosporales</taxon>
        <taxon>Pleosporineae</taxon>
        <taxon>Phaeosphaeriaceae</taxon>
        <taxon>Ophiobolus</taxon>
    </lineage>
</organism>
<dbReference type="InterPro" id="IPR002867">
    <property type="entry name" value="IBR_dom"/>
</dbReference>
<evidence type="ECO:0000256" key="4">
    <source>
        <dbReference type="ARBA" id="ARBA00022723"/>
    </source>
</evidence>
<sequence>MSRQEEPGLAEPTLSLPTHPNARLSISTARRLHSLRQARQEMSLRITCQATECSKLVRNATPIIPGKPASALDFDPTKYCSGICAGHAICQMYATAKPMTHFIDNLRGDSSLSILRDCRSHTNPDYYNGMQGVCIECIKAYILVRFRERGIQGLNCIVLRCSHRTGWDYADWRLYALNFLSSDLHEEFTRQSLQTLMFGTDTWTCPNGCETIGVTTAPSLTPGYPHVECPSCEGRFCAGCKVKWHRGKTCQQYQFEHPEVLAESEVAVIEDMARLRAKRCPCCQYIIIKDCGCSHMYCHRCGHDFHWQQAKKMRSLRPPVLSTATIRPPNADANLSLPLGQPVGEVAVANPPLTWAQHLAAANVPEDRQLYAGGNKPSGGHGNAIVPDAMDDDDDIEYDPDHDVERRPANQVCEMDIIARRRKKAERVDVWDSQDEEPGVMTWFFPNKISRHGMSILMLLKRHGTDCACACGAGLCTSVMIHDLLNKVHVIEKTDIREATTVDRLLFYWCITKYELLLRAQARYPQEEEITIDEEDPTIEQAIDDDQELEQELKEGETEGEVGGIVAPSVVNAIPLQLLADDASITESPYFAIILTFDNDTTTILPLGMHIAAVEADILISDRRPLLFMNNTIISVLKKYSWPFTHISDVAHFKINQSPMFETPWYYTTSGSVAQLAALNILGVQTQTYTWDRYSDPSAMVDTIYATSRQVCLPQPSVAPFDAISIDDAPLLSLEEDDLESAIDSNSTSVPSQDLTTRLMVPTHFPIDGHRSCAAFYRCHFPLERPSYYCSLHLKKMLAVPPHASPYRIPPMYAPTPLTNADWQLPEVESTACSQMSNSAPSKGGRPPLTSANLYVFHSSLQRPSCSLVLSSSPHAQGAGPTSSQPGPLDRRLQQRFAGFRACASSSTPPTSCSSACSEQSHARRVRALVMNIGRRAGVIQDIGAQVVSR</sequence>
<evidence type="ECO:0000256" key="7">
    <source>
        <dbReference type="ARBA" id="ARBA00022786"/>
    </source>
</evidence>
<dbReference type="EMBL" id="MU006217">
    <property type="protein sequence ID" value="KAF2832226.1"/>
    <property type="molecule type" value="Genomic_DNA"/>
</dbReference>
<dbReference type="Pfam" id="PF01485">
    <property type="entry name" value="IBR"/>
    <property type="match status" value="1"/>
</dbReference>
<feature type="compositionally biased region" description="Polar residues" evidence="9">
    <location>
        <begin position="870"/>
        <end position="886"/>
    </location>
</feature>
<evidence type="ECO:0000256" key="1">
    <source>
        <dbReference type="ARBA" id="ARBA00001798"/>
    </source>
</evidence>
<feature type="region of interest" description="Disordered" evidence="9">
    <location>
        <begin position="870"/>
        <end position="890"/>
    </location>
</feature>
<reference evidence="11" key="1">
    <citation type="journal article" date="2020" name="Stud. Mycol.">
        <title>101 Dothideomycetes genomes: a test case for predicting lifestyles and emergence of pathogens.</title>
        <authorList>
            <person name="Haridas S."/>
            <person name="Albert R."/>
            <person name="Binder M."/>
            <person name="Bloem J."/>
            <person name="Labutti K."/>
            <person name="Salamov A."/>
            <person name="Andreopoulos B."/>
            <person name="Baker S."/>
            <person name="Barry K."/>
            <person name="Bills G."/>
            <person name="Bluhm B."/>
            <person name="Cannon C."/>
            <person name="Castanera R."/>
            <person name="Culley D."/>
            <person name="Daum C."/>
            <person name="Ezra D."/>
            <person name="Gonzalez J."/>
            <person name="Henrissat B."/>
            <person name="Kuo A."/>
            <person name="Liang C."/>
            <person name="Lipzen A."/>
            <person name="Lutzoni F."/>
            <person name="Magnuson J."/>
            <person name="Mondo S."/>
            <person name="Nolan M."/>
            <person name="Ohm R."/>
            <person name="Pangilinan J."/>
            <person name="Park H.-J."/>
            <person name="Ramirez L."/>
            <person name="Alfaro M."/>
            <person name="Sun H."/>
            <person name="Tritt A."/>
            <person name="Yoshinaga Y."/>
            <person name="Zwiers L.-H."/>
            <person name="Turgeon B."/>
            <person name="Goodwin S."/>
            <person name="Spatafora J."/>
            <person name="Crous P."/>
            <person name="Grigoriev I."/>
        </authorList>
    </citation>
    <scope>NUCLEOTIDE SEQUENCE</scope>
    <source>
        <strain evidence="11">CBS 113818</strain>
    </source>
</reference>